<dbReference type="EMBL" id="RDBF01000005">
    <property type="protein sequence ID" value="RLV55983.1"/>
    <property type="molecule type" value="Genomic_DNA"/>
</dbReference>
<evidence type="ECO:0000313" key="3">
    <source>
        <dbReference type="EMBL" id="RLV55983.1"/>
    </source>
</evidence>
<keyword evidence="2" id="KW-0812">Transmembrane</keyword>
<organism evidence="3 4">
    <name type="scientific">Aeromicrobium phragmitis</name>
    <dbReference type="NCBI Taxonomy" id="2478914"/>
    <lineage>
        <taxon>Bacteria</taxon>
        <taxon>Bacillati</taxon>
        <taxon>Actinomycetota</taxon>
        <taxon>Actinomycetes</taxon>
        <taxon>Propionibacteriales</taxon>
        <taxon>Nocardioidaceae</taxon>
        <taxon>Aeromicrobium</taxon>
    </lineage>
</organism>
<keyword evidence="2" id="KW-0472">Membrane</keyword>
<gene>
    <name evidence="3" type="ORF">D9V41_08795</name>
</gene>
<reference evidence="3 4" key="1">
    <citation type="submission" date="2018-10" db="EMBL/GenBank/DDBJ databases">
        <title>Aeromicrobium sp. 9W16Y-2 whole genome shotgun sequence.</title>
        <authorList>
            <person name="Li F."/>
        </authorList>
    </citation>
    <scope>NUCLEOTIDE SEQUENCE [LARGE SCALE GENOMIC DNA]</scope>
    <source>
        <strain evidence="3 4">9W16Y-2</strain>
    </source>
</reference>
<name>A0A3L8PMJ1_9ACTN</name>
<comment type="caution">
    <text evidence="3">The sequence shown here is derived from an EMBL/GenBank/DDBJ whole genome shotgun (WGS) entry which is preliminary data.</text>
</comment>
<feature type="transmembrane region" description="Helical" evidence="2">
    <location>
        <begin position="103"/>
        <end position="121"/>
    </location>
</feature>
<dbReference type="Proteomes" id="UP000282515">
    <property type="component" value="Unassembled WGS sequence"/>
</dbReference>
<protein>
    <submittedName>
        <fullName evidence="3">Uncharacterized protein</fullName>
    </submittedName>
</protein>
<feature type="transmembrane region" description="Helical" evidence="2">
    <location>
        <begin position="75"/>
        <end position="96"/>
    </location>
</feature>
<keyword evidence="2" id="KW-1133">Transmembrane helix</keyword>
<feature type="transmembrane region" description="Helical" evidence="2">
    <location>
        <begin position="30"/>
        <end position="55"/>
    </location>
</feature>
<proteinExistence type="predicted"/>
<evidence type="ECO:0000256" key="1">
    <source>
        <dbReference type="SAM" id="MobiDB-lite"/>
    </source>
</evidence>
<evidence type="ECO:0000313" key="4">
    <source>
        <dbReference type="Proteomes" id="UP000282515"/>
    </source>
</evidence>
<evidence type="ECO:0000256" key="2">
    <source>
        <dbReference type="SAM" id="Phobius"/>
    </source>
</evidence>
<sequence>MSDARPSVHAPPPHDGAVDRPGGRTAGGGWAWGVVAGLGVLALVAVPAAYAVFFAVVSFTGCFLECSTPSPAVGVMWSALAVGLLSIPVLVGAFVARRSLRRTWPVVMALVVIVAVAVGLLQRVA</sequence>
<accession>A0A3L8PMJ1</accession>
<dbReference type="AlphaFoldDB" id="A0A3L8PMJ1"/>
<keyword evidence="4" id="KW-1185">Reference proteome</keyword>
<dbReference type="RefSeq" id="WP_121794179.1">
    <property type="nucleotide sequence ID" value="NZ_RDBF01000005.1"/>
</dbReference>
<feature type="region of interest" description="Disordered" evidence="1">
    <location>
        <begin position="1"/>
        <end position="21"/>
    </location>
</feature>